<evidence type="ECO:0000256" key="7">
    <source>
        <dbReference type="ARBA" id="ARBA00023033"/>
    </source>
</evidence>
<dbReference type="InterPro" id="IPR036188">
    <property type="entry name" value="FAD/NAD-bd_sf"/>
</dbReference>
<proteinExistence type="inferred from homology"/>
<keyword evidence="5" id="KW-0521">NADP</keyword>
<dbReference type="InterPro" id="IPR050775">
    <property type="entry name" value="FAD-binding_Monooxygenases"/>
</dbReference>
<dbReference type="EMBL" id="MASU01000007">
    <property type="protein sequence ID" value="PXY30808.1"/>
    <property type="molecule type" value="Genomic_DNA"/>
</dbReference>
<dbReference type="RefSeq" id="WP_110338968.1">
    <property type="nucleotide sequence ID" value="NZ_MASU01000007.1"/>
</dbReference>
<evidence type="ECO:0000256" key="3">
    <source>
        <dbReference type="ARBA" id="ARBA00022630"/>
    </source>
</evidence>
<evidence type="ECO:0000256" key="5">
    <source>
        <dbReference type="ARBA" id="ARBA00022857"/>
    </source>
</evidence>
<dbReference type="PANTHER" id="PTHR43098">
    <property type="entry name" value="L-ORNITHINE N(5)-MONOOXYGENASE-RELATED"/>
    <property type="match status" value="1"/>
</dbReference>
<dbReference type="PRINTS" id="PR00411">
    <property type="entry name" value="PNDRDTASEI"/>
</dbReference>
<comment type="caution">
    <text evidence="8">The sequence shown here is derived from an EMBL/GenBank/DDBJ whole genome shotgun (WGS) entry which is preliminary data.</text>
</comment>
<keyword evidence="4" id="KW-0274">FAD</keyword>
<protein>
    <submittedName>
        <fullName evidence="8">Cyclohexanone monooxygenase</fullName>
    </submittedName>
</protein>
<evidence type="ECO:0000256" key="6">
    <source>
        <dbReference type="ARBA" id="ARBA00023002"/>
    </source>
</evidence>
<dbReference type="Pfam" id="PF13738">
    <property type="entry name" value="Pyr_redox_3"/>
    <property type="match status" value="1"/>
</dbReference>
<organism evidence="8 9">
    <name type="scientific">Prauserella flavalba</name>
    <dbReference type="NCBI Taxonomy" id="1477506"/>
    <lineage>
        <taxon>Bacteria</taxon>
        <taxon>Bacillati</taxon>
        <taxon>Actinomycetota</taxon>
        <taxon>Actinomycetes</taxon>
        <taxon>Pseudonocardiales</taxon>
        <taxon>Pseudonocardiaceae</taxon>
        <taxon>Prauserella</taxon>
    </lineage>
</organism>
<evidence type="ECO:0000256" key="2">
    <source>
        <dbReference type="ARBA" id="ARBA00010139"/>
    </source>
</evidence>
<comment type="cofactor">
    <cofactor evidence="1">
        <name>FAD</name>
        <dbReference type="ChEBI" id="CHEBI:57692"/>
    </cofactor>
</comment>
<dbReference type="PANTHER" id="PTHR43098:SF3">
    <property type="entry name" value="L-ORNITHINE N(5)-MONOOXYGENASE-RELATED"/>
    <property type="match status" value="1"/>
</dbReference>
<keyword evidence="6" id="KW-0560">Oxidoreductase</keyword>
<dbReference type="OrthoDB" id="5168853at2"/>
<comment type="similarity">
    <text evidence="2">Belongs to the FAD-binding monooxygenase family.</text>
</comment>
<reference evidence="8 9" key="1">
    <citation type="submission" date="2016-07" db="EMBL/GenBank/DDBJ databases">
        <title>Draft genome sequence of Prauserella sp. YIM 121212, isolated from alkaline soil.</title>
        <authorList>
            <person name="Ruckert C."/>
            <person name="Albersmeier A."/>
            <person name="Jiang C.-L."/>
            <person name="Jiang Y."/>
            <person name="Kalinowski J."/>
            <person name="Schneider O."/>
            <person name="Winkler A."/>
            <person name="Zotchev S.B."/>
        </authorList>
    </citation>
    <scope>NUCLEOTIDE SEQUENCE [LARGE SCALE GENOMIC DNA]</scope>
    <source>
        <strain evidence="8 9">YIM 121212</strain>
    </source>
</reference>
<dbReference type="GO" id="GO:0016709">
    <property type="term" value="F:oxidoreductase activity, acting on paired donors, with incorporation or reduction of molecular oxygen, NAD(P)H as one donor, and incorporation of one atom of oxygen"/>
    <property type="evidence" value="ECO:0007669"/>
    <property type="project" value="UniProtKB-ARBA"/>
</dbReference>
<dbReference type="SUPFAM" id="SSF51905">
    <property type="entry name" value="FAD/NAD(P)-binding domain"/>
    <property type="match status" value="2"/>
</dbReference>
<evidence type="ECO:0000313" key="8">
    <source>
        <dbReference type="EMBL" id="PXY30808.1"/>
    </source>
</evidence>
<dbReference type="AlphaFoldDB" id="A0A318LKI0"/>
<gene>
    <name evidence="8" type="ORF">BA062_19930</name>
</gene>
<dbReference type="Proteomes" id="UP000247892">
    <property type="component" value="Unassembled WGS sequence"/>
</dbReference>
<keyword evidence="9" id="KW-1185">Reference proteome</keyword>
<dbReference type="Gene3D" id="3.50.50.60">
    <property type="entry name" value="FAD/NAD(P)-binding domain"/>
    <property type="match status" value="3"/>
</dbReference>
<name>A0A318LKI0_9PSEU</name>
<accession>A0A318LKI0</accession>
<keyword evidence="7 8" id="KW-0503">Monooxygenase</keyword>
<evidence type="ECO:0000256" key="4">
    <source>
        <dbReference type="ARBA" id="ARBA00022827"/>
    </source>
</evidence>
<sequence length="542" mass="60078">MSSSSTVPTELDAVVVGAGFSGLYMLYRLRELGMSARVFEAGDDVGGTWYWNRYPGARCDVESMHYSFSFDPELEQEWEWTEKYPSQPEILAYIRHVAERHDLRRDVVLSTRVTAAHFDEGSRRWTVRTDRGHVVSARYCVLAVGCLSVPKAPEVPGLENFRGSWYHTSQWPEDDVDFSGQRVAVIGTGSSGIQAIPILAERAAELTVFQRTANFCLPTFNGPIDREMVSEIKATYPEVREAGRNSGFGIAIEAPTRSALEVSEDERLRTYEERWNRGNLTGVLQAYTDLLTDQAANDTAADFVRDRIRETVTDPATAEKLLPRGHAFGTKRPCLGTGYYETFNRDDVHLVDLRETPLVEITERGLRTSEREYEFDSIVLATGFDAMTGAFLAIDIRGRDGLTLREKWSQGPVGYLGLGVAGFPNLFTITGPGSPSVLSNMIVSIEQHVDWIAGLLSHLDANGLSTVEASEAAEKEWGEHVRECGEATLYPKTDSWYMGANVPGKPRVFMAYIGGVGVYREKCREVAGNGYEGFVLQGSVAG</sequence>
<keyword evidence="3" id="KW-0285">Flavoprotein</keyword>
<evidence type="ECO:0000313" key="9">
    <source>
        <dbReference type="Proteomes" id="UP000247892"/>
    </source>
</evidence>
<evidence type="ECO:0000256" key="1">
    <source>
        <dbReference type="ARBA" id="ARBA00001974"/>
    </source>
</evidence>